<proteinExistence type="predicted"/>
<reference evidence="2 3" key="1">
    <citation type="submission" date="2016-07" db="EMBL/GenBank/DDBJ databases">
        <title>A clinical isolate of carbapenem-resistant Streptococcus oralis with altered penicillin binding proteins.</title>
        <authorList>
            <person name="Kanji J.N."/>
            <person name="Bharat A."/>
            <person name="Naidu P."/>
            <person name="Martin I."/>
            <person name="Mulvey M.R."/>
            <person name="Panaro C.D."/>
        </authorList>
    </citation>
    <scope>NUCLEOTIDE SEQUENCE [LARGE SCALE GENOMIC DNA]</scope>
    <source>
        <strain evidence="2 3">SC15-3744</strain>
    </source>
</reference>
<feature type="domain" description="Putative endonuclease Z1" evidence="1">
    <location>
        <begin position="382"/>
        <end position="644"/>
    </location>
</feature>
<protein>
    <recommendedName>
        <fullName evidence="1">Putative endonuclease Z1 domain-containing protein</fullName>
    </recommendedName>
</protein>
<evidence type="ECO:0000313" key="3">
    <source>
        <dbReference type="Proteomes" id="UP000183671"/>
    </source>
</evidence>
<dbReference type="Pfam" id="PF10593">
    <property type="entry name" value="Z1"/>
    <property type="match status" value="1"/>
</dbReference>
<organism evidence="2 3">
    <name type="scientific">Streptococcus oralis</name>
    <dbReference type="NCBI Taxonomy" id="1303"/>
    <lineage>
        <taxon>Bacteria</taxon>
        <taxon>Bacillati</taxon>
        <taxon>Bacillota</taxon>
        <taxon>Bacilli</taxon>
        <taxon>Lactobacillales</taxon>
        <taxon>Streptococcaceae</taxon>
        <taxon>Streptococcus</taxon>
    </lineage>
</organism>
<dbReference type="EMBL" id="MBDM01000009">
    <property type="protein sequence ID" value="OJG01913.1"/>
    <property type="molecule type" value="Genomic_DNA"/>
</dbReference>
<accession>A0A1L8Q3C1</accession>
<name>A0A1L8Q3C1_STROR</name>
<dbReference type="InterPro" id="IPR018310">
    <property type="entry name" value="Put_endonuclease_Z1-dom"/>
</dbReference>
<gene>
    <name evidence="2" type="ORF">BBP19_06100</name>
</gene>
<evidence type="ECO:0000259" key="1">
    <source>
        <dbReference type="Pfam" id="PF10593"/>
    </source>
</evidence>
<dbReference type="AlphaFoldDB" id="A0A1L8Q3C1"/>
<comment type="caution">
    <text evidence="2">The sequence shown here is derived from an EMBL/GenBank/DDBJ whole genome shotgun (WGS) entry which is preliminary data.</text>
</comment>
<evidence type="ECO:0000313" key="2">
    <source>
        <dbReference type="EMBL" id="OJG01913.1"/>
    </source>
</evidence>
<sequence length="905" mass="104331">MELVNYRRLLEMYKLEDYKEVQSFIETYIGSGLAKEMILKLDANFITPFLKKGENYQDVWNNLVEEYFALHATIDIIKLGRNRSEINVPTNRGSSWKNYERKLEKQGWNKISIETLKKSTVEILSYLSNSRENNGISKGLVLGNVQSGKTANMSGVISMAADLGYNFFIVLSGTIENLRNQTANRLYNDVRETNNLTWRLVDRPSLRSNLPDQKISKFLLSENDKDRYLTVCLKNKSRLENLIHWLYSDENKTRQLKVLVIDDEADQASVNTNKIEEQDPTTINKLIKELVNKGNVKAMNYIAYTATPYANILNETANDSLYPKDFIVVLPQSTDYIGPEEMFGTSEPEQVQKVDIVREISDYDVQIIRGLGKGEAIQIPKSLEEAIDWFIISTGAMRHLGYRKPVSMLIHTSFKVNDHESIAKIITYYFKRIRNNPSEFFSKLEILYRNEKIDFSRQRFLDNMENYSSPDAVPTYPNWVDIREQIERIFCLDDNEYLSHVQLTDNGEPKYHEGFHIAIDNSKMTSADEIIRLVYPSSVNATKLAPAFIVIGGNTLSRGLTIEGLVSTFFLRNTNQADTLMQMGRWFGYRKGYEIFPRVWMEYDAYERFQFLSQLDYELRANLAEYSERNLTPIEVAPKIKNSPDYQLVKITSVNKMQSAISAEFNFSGFNSQTIYFKDCTEQLVHNFRLTKKFLNSLDAPQKSALSDSKLVWKEVDSVQVEKFLQEYQVISEDIRMATINNLIEWLKENNHTINDWNIVLSSKGRIEFADVGSDWNIHGYNPKGVTRTKLVSNSKGEIVSIGVLRQPDDLIADIDDLNYEDKKAVKMEEIRSLRDSKGFGKTPLLVIYRIDKDSEPVNKSSNRREKLNFSHDIIGINILIPSFIDVSTKNITTQLMPLIKSIDD</sequence>
<dbReference type="Proteomes" id="UP000183671">
    <property type="component" value="Unassembled WGS sequence"/>
</dbReference>